<accession>A0ABT6XSV1</accession>
<protein>
    <submittedName>
        <fullName evidence="3">Acyltransferase family protein</fullName>
    </submittedName>
</protein>
<gene>
    <name evidence="3" type="ORF">QHT84_12180</name>
</gene>
<dbReference type="PANTHER" id="PTHR36927">
    <property type="entry name" value="BLR4337 PROTEIN"/>
    <property type="match status" value="1"/>
</dbReference>
<dbReference type="InterPro" id="IPR002656">
    <property type="entry name" value="Acyl_transf_3_dom"/>
</dbReference>
<dbReference type="GO" id="GO:0016746">
    <property type="term" value="F:acyltransferase activity"/>
    <property type="evidence" value="ECO:0007669"/>
    <property type="project" value="UniProtKB-KW"/>
</dbReference>
<dbReference type="InterPro" id="IPR050623">
    <property type="entry name" value="Glucan_succinyl_AcylTrfase"/>
</dbReference>
<dbReference type="RefSeq" id="WP_283239838.1">
    <property type="nucleotide sequence ID" value="NZ_JASGBP010000009.1"/>
</dbReference>
<proteinExistence type="predicted"/>
<keyword evidence="3" id="KW-0012">Acyltransferase</keyword>
<dbReference type="Pfam" id="PF01757">
    <property type="entry name" value="Acyl_transf_3"/>
    <property type="match status" value="1"/>
</dbReference>
<sequence>MENKARINYIDNNKIAITFLVVAHHAGQAYGNTGGVWLLEDSPKLEWLSSFFFINAAYMMGFFFFVSGYFMYFSVSRKSTAVFLKDRFRRLGIISAAGLTYFLKKNRTINTIV</sequence>
<evidence type="ECO:0000259" key="2">
    <source>
        <dbReference type="Pfam" id="PF01757"/>
    </source>
</evidence>
<dbReference type="PANTHER" id="PTHR36927:SF4">
    <property type="entry name" value="BLR5718 PROTEIN"/>
    <property type="match status" value="1"/>
</dbReference>
<reference evidence="3 4" key="1">
    <citation type="submission" date="2023-05" db="EMBL/GenBank/DDBJ databases">
        <title>Flavobacterium sedimenti sp. nov., isolated from the sediment.</title>
        <authorList>
            <person name="Wu N."/>
        </authorList>
    </citation>
    <scope>NUCLEOTIDE SEQUENCE [LARGE SCALE GENOMIC DNA]</scope>
    <source>
        <strain evidence="3 4">YZ-48</strain>
    </source>
</reference>
<evidence type="ECO:0000256" key="1">
    <source>
        <dbReference type="SAM" id="Phobius"/>
    </source>
</evidence>
<name>A0ABT6XSV1_9FLAO</name>
<evidence type="ECO:0000313" key="3">
    <source>
        <dbReference type="EMBL" id="MDI9258173.1"/>
    </source>
</evidence>
<evidence type="ECO:0000313" key="4">
    <source>
        <dbReference type="Proteomes" id="UP001230035"/>
    </source>
</evidence>
<keyword evidence="3" id="KW-0808">Transferase</keyword>
<dbReference type="Proteomes" id="UP001230035">
    <property type="component" value="Unassembled WGS sequence"/>
</dbReference>
<keyword evidence="1" id="KW-1133">Transmembrane helix</keyword>
<feature type="domain" description="Acyltransferase 3" evidence="2">
    <location>
        <begin position="8"/>
        <end position="95"/>
    </location>
</feature>
<organism evidence="3 4">
    <name type="scientific">Flavobacterium sedimenticola</name>
    <dbReference type="NCBI Taxonomy" id="3043286"/>
    <lineage>
        <taxon>Bacteria</taxon>
        <taxon>Pseudomonadati</taxon>
        <taxon>Bacteroidota</taxon>
        <taxon>Flavobacteriia</taxon>
        <taxon>Flavobacteriales</taxon>
        <taxon>Flavobacteriaceae</taxon>
        <taxon>Flavobacterium</taxon>
    </lineage>
</organism>
<feature type="transmembrane region" description="Helical" evidence="1">
    <location>
        <begin position="47"/>
        <end position="75"/>
    </location>
</feature>
<keyword evidence="1" id="KW-0812">Transmembrane</keyword>
<comment type="caution">
    <text evidence="3">The sequence shown here is derived from an EMBL/GenBank/DDBJ whole genome shotgun (WGS) entry which is preliminary data.</text>
</comment>
<keyword evidence="1" id="KW-0472">Membrane</keyword>
<dbReference type="EMBL" id="JASGBP010000009">
    <property type="protein sequence ID" value="MDI9258173.1"/>
    <property type="molecule type" value="Genomic_DNA"/>
</dbReference>
<keyword evidence="4" id="KW-1185">Reference proteome</keyword>